<dbReference type="InterPro" id="IPR036291">
    <property type="entry name" value="NAD(P)-bd_dom_sf"/>
</dbReference>
<dbReference type="SUPFAM" id="SSF51735">
    <property type="entry name" value="NAD(P)-binding Rossmann-fold domains"/>
    <property type="match status" value="1"/>
</dbReference>
<evidence type="ECO:0000259" key="1">
    <source>
        <dbReference type="Pfam" id="PF05368"/>
    </source>
</evidence>
<accession>A0AAI9CKA1</accession>
<evidence type="ECO:0000313" key="3">
    <source>
        <dbReference type="Proteomes" id="UP001225498"/>
    </source>
</evidence>
<name>A0AAI9CKA1_STEMA</name>
<dbReference type="PANTHER" id="PTHR43162:SF1">
    <property type="entry name" value="PRESTALK A DIFFERENTIATION PROTEIN A"/>
    <property type="match status" value="1"/>
</dbReference>
<dbReference type="RefSeq" id="WP_049450069.1">
    <property type="nucleotide sequence ID" value="NZ_CP182416.1"/>
</dbReference>
<dbReference type="InterPro" id="IPR051604">
    <property type="entry name" value="Ergot_Alk_Oxidoreductase"/>
</dbReference>
<reference evidence="2" key="1">
    <citation type="submission" date="2023-08" db="EMBL/GenBank/DDBJ databases">
        <authorList>
            <consortium name="Clinical and Environmental Microbiology Branch: Whole genome sequencing antimicrobial resistance pathogens in the healthcare setting"/>
        </authorList>
    </citation>
    <scope>NUCLEOTIDE SEQUENCE</scope>
    <source>
        <strain evidence="2">2023CJ-00293</strain>
    </source>
</reference>
<protein>
    <submittedName>
        <fullName evidence="2">NAD(P)H-binding protein</fullName>
    </submittedName>
</protein>
<dbReference type="EMBL" id="ABLTIR010000030">
    <property type="protein sequence ID" value="EKZ1926796.1"/>
    <property type="molecule type" value="Genomic_DNA"/>
</dbReference>
<dbReference type="Pfam" id="PF05368">
    <property type="entry name" value="NmrA"/>
    <property type="match status" value="1"/>
</dbReference>
<proteinExistence type="predicted"/>
<dbReference type="InterPro" id="IPR008030">
    <property type="entry name" value="NmrA-like"/>
</dbReference>
<evidence type="ECO:0000313" key="2">
    <source>
        <dbReference type="EMBL" id="EKZ1926796.1"/>
    </source>
</evidence>
<feature type="domain" description="NmrA-like" evidence="1">
    <location>
        <begin position="5"/>
        <end position="233"/>
    </location>
</feature>
<gene>
    <name evidence="2" type="ORF">REH87_001797</name>
</gene>
<organism evidence="2 3">
    <name type="scientific">Stenotrophomonas maltophilia</name>
    <name type="common">Pseudomonas maltophilia</name>
    <name type="synonym">Xanthomonas maltophilia</name>
    <dbReference type="NCBI Taxonomy" id="40324"/>
    <lineage>
        <taxon>Bacteria</taxon>
        <taxon>Pseudomonadati</taxon>
        <taxon>Pseudomonadota</taxon>
        <taxon>Gammaproteobacteria</taxon>
        <taxon>Lysobacterales</taxon>
        <taxon>Lysobacteraceae</taxon>
        <taxon>Stenotrophomonas</taxon>
        <taxon>Stenotrophomonas maltophilia group</taxon>
    </lineage>
</organism>
<dbReference type="Gene3D" id="3.40.50.720">
    <property type="entry name" value="NAD(P)-binding Rossmann-like Domain"/>
    <property type="match status" value="1"/>
</dbReference>
<dbReference type="PANTHER" id="PTHR43162">
    <property type="match status" value="1"/>
</dbReference>
<sequence length="285" mass="29841">MTYIIHGASGAQGGPLLKRLSAAGKNAVGAVRASEALAATQTVRIDNASVESLVEAYRGADGVFIHLPQTDEGSRVTYARNIARAVDLAKPGRVVISTSGIIVDEPDSPLQAPADSAMAILIEGVRSTGVSYAVVAPRLYLENLLLPMVFGPTQTEGVLRYPLRSDQPVSWSSHLDVAEVAERLFEQTSISGIVGVGQLPGLIGKDVATGFQRHLGRDVAFESITPQAFGAMIEPLIGPASAAIAAFYGALQSSPTNTIPHDTSAQTLFGIAPRSVEQWLGETLG</sequence>
<dbReference type="Proteomes" id="UP001225498">
    <property type="component" value="Unassembled WGS sequence"/>
</dbReference>
<dbReference type="AlphaFoldDB" id="A0AAI9CKA1"/>
<comment type="caution">
    <text evidence="2">The sequence shown here is derived from an EMBL/GenBank/DDBJ whole genome shotgun (WGS) entry which is preliminary data.</text>
</comment>